<gene>
    <name evidence="2" type="ORF">ERS852476_01317</name>
</gene>
<organism evidence="2 3">
    <name type="scientific">Blautia obeum</name>
    <dbReference type="NCBI Taxonomy" id="40520"/>
    <lineage>
        <taxon>Bacteria</taxon>
        <taxon>Bacillati</taxon>
        <taxon>Bacillota</taxon>
        <taxon>Clostridia</taxon>
        <taxon>Lachnospirales</taxon>
        <taxon>Lachnospiraceae</taxon>
        <taxon>Blautia</taxon>
    </lineage>
</organism>
<evidence type="ECO:0000313" key="3">
    <source>
        <dbReference type="Proteomes" id="UP000095645"/>
    </source>
</evidence>
<dbReference type="AlphaFoldDB" id="A0A174AIG1"/>
<name>A0A174AIG1_9FIRM</name>
<feature type="compositionally biased region" description="Polar residues" evidence="1">
    <location>
        <begin position="19"/>
        <end position="30"/>
    </location>
</feature>
<evidence type="ECO:0000256" key="1">
    <source>
        <dbReference type="SAM" id="MobiDB-lite"/>
    </source>
</evidence>
<sequence length="30" mass="3677">MHLQKKETMKEGKKKKPRNNLSKFLDYQNN</sequence>
<evidence type="ECO:0000313" key="2">
    <source>
        <dbReference type="EMBL" id="CUN88003.1"/>
    </source>
</evidence>
<accession>A0A174AIG1</accession>
<reference evidence="2 3" key="1">
    <citation type="submission" date="2015-09" db="EMBL/GenBank/DDBJ databases">
        <authorList>
            <consortium name="Pathogen Informatics"/>
        </authorList>
    </citation>
    <scope>NUCLEOTIDE SEQUENCE [LARGE SCALE GENOMIC DNA]</scope>
    <source>
        <strain evidence="2 3">2789STDY5834861</strain>
    </source>
</reference>
<feature type="compositionally biased region" description="Basic and acidic residues" evidence="1">
    <location>
        <begin position="1"/>
        <end position="11"/>
    </location>
</feature>
<dbReference type="Proteomes" id="UP000095645">
    <property type="component" value="Unassembled WGS sequence"/>
</dbReference>
<protein>
    <submittedName>
        <fullName evidence="2">Uncharacterized protein</fullName>
    </submittedName>
</protein>
<feature type="region of interest" description="Disordered" evidence="1">
    <location>
        <begin position="1"/>
        <end position="30"/>
    </location>
</feature>
<proteinExistence type="predicted"/>
<dbReference type="EMBL" id="CYZP01000009">
    <property type="protein sequence ID" value="CUN88003.1"/>
    <property type="molecule type" value="Genomic_DNA"/>
</dbReference>